<protein>
    <submittedName>
        <fullName evidence="1">Uncharacterized protein</fullName>
    </submittedName>
</protein>
<dbReference type="AlphaFoldDB" id="A0A1N7F598"/>
<dbReference type="Proteomes" id="UP000186218">
    <property type="component" value="Unassembled WGS sequence"/>
</dbReference>
<evidence type="ECO:0000313" key="1">
    <source>
        <dbReference type="EMBL" id="SIR95499.1"/>
    </source>
</evidence>
<dbReference type="STRING" id="1344003.SAMN05445060_1818"/>
<accession>A0A1N7F598</accession>
<dbReference type="EMBL" id="FTNT01000004">
    <property type="protein sequence ID" value="SIR95499.1"/>
    <property type="molecule type" value="Genomic_DNA"/>
</dbReference>
<name>A0A1N7F598_9NOCA</name>
<reference evidence="1 2" key="1">
    <citation type="submission" date="2017-01" db="EMBL/GenBank/DDBJ databases">
        <authorList>
            <person name="Mah S.A."/>
            <person name="Swanson W.J."/>
            <person name="Moy G.W."/>
            <person name="Vacquier V.D."/>
        </authorList>
    </citation>
    <scope>NUCLEOTIDE SEQUENCE [LARGE SCALE GENOMIC DNA]</scope>
    <source>
        <strain evidence="1 2">CPCC 203464</strain>
    </source>
</reference>
<gene>
    <name evidence="1" type="ORF">SAMN05445060_1818</name>
</gene>
<organism evidence="1 2">
    <name type="scientific">Williamsia sterculiae</name>
    <dbReference type="NCBI Taxonomy" id="1344003"/>
    <lineage>
        <taxon>Bacteria</taxon>
        <taxon>Bacillati</taxon>
        <taxon>Actinomycetota</taxon>
        <taxon>Actinomycetes</taxon>
        <taxon>Mycobacteriales</taxon>
        <taxon>Nocardiaceae</taxon>
        <taxon>Williamsia</taxon>
    </lineage>
</organism>
<evidence type="ECO:0000313" key="2">
    <source>
        <dbReference type="Proteomes" id="UP000186218"/>
    </source>
</evidence>
<sequence>MVPDPRVAVLLRLDPADAVRAGVERQFPGVGGIAAYQPLRRLHGWSPEVARGIVDEVLSGTVRTPDDVTDRVVCLADLVDVVDTAIARGLHELSGCTAPVPRTPPRSV</sequence>
<keyword evidence="2" id="KW-1185">Reference proteome</keyword>
<proteinExistence type="predicted"/>